<gene>
    <name evidence="2" type="ORF">CH379_18035</name>
</gene>
<evidence type="ECO:0000313" key="2">
    <source>
        <dbReference type="EMBL" id="PJZ91550.1"/>
    </source>
</evidence>
<evidence type="ECO:0000259" key="1">
    <source>
        <dbReference type="Pfam" id="PF07603"/>
    </source>
</evidence>
<comment type="caution">
    <text evidence="2">The sequence shown here is derived from an EMBL/GenBank/DDBJ whole genome shotgun (WGS) entry which is preliminary data.</text>
</comment>
<feature type="domain" description="Lcl C-terminal" evidence="1">
    <location>
        <begin position="44"/>
        <end position="213"/>
    </location>
</feature>
<dbReference type="InterPro" id="IPR011460">
    <property type="entry name" value="Lcl_C"/>
</dbReference>
<protein>
    <recommendedName>
        <fullName evidence="1">Lcl C-terminal domain-containing protein</fullName>
    </recommendedName>
</protein>
<dbReference type="PANTHER" id="PTHR35812:SF1">
    <property type="entry name" value="LIPOPROTEIN"/>
    <property type="match status" value="1"/>
</dbReference>
<dbReference type="Pfam" id="PF07603">
    <property type="entry name" value="Lcl_C"/>
    <property type="match status" value="1"/>
</dbReference>
<dbReference type="PANTHER" id="PTHR35812">
    <property type="entry name" value="LIPOPROTEIN"/>
    <property type="match status" value="1"/>
</dbReference>
<dbReference type="AlphaFoldDB" id="A0A2N0B4R7"/>
<name>A0A2N0B4R7_9LEPT</name>
<reference evidence="2" key="1">
    <citation type="submission" date="2017-07" db="EMBL/GenBank/DDBJ databases">
        <title>Leptospira spp. isolated from tropical soils.</title>
        <authorList>
            <person name="Thibeaux R."/>
            <person name="Iraola G."/>
            <person name="Ferres I."/>
            <person name="Bierque E."/>
            <person name="Girault D."/>
            <person name="Soupe-Gilbert M.-E."/>
            <person name="Picardeau M."/>
            <person name="Goarant C."/>
        </authorList>
    </citation>
    <scope>NUCLEOTIDE SEQUENCE [LARGE SCALE GENOMIC DNA]</scope>
    <source>
        <strain evidence="2">ATI7-C-A5</strain>
    </source>
</reference>
<organism evidence="2">
    <name type="scientific">Leptospira ellisii</name>
    <dbReference type="NCBI Taxonomy" id="2023197"/>
    <lineage>
        <taxon>Bacteria</taxon>
        <taxon>Pseudomonadati</taxon>
        <taxon>Spirochaetota</taxon>
        <taxon>Spirochaetia</taxon>
        <taxon>Leptospirales</taxon>
        <taxon>Leptospiraceae</taxon>
        <taxon>Leptospira</taxon>
    </lineage>
</organism>
<proteinExistence type="predicted"/>
<accession>A0A2N0B4R7</accession>
<sequence>MRIKEKRMRKYIRIILLSTVLLLLKSEGISAVTPFDNHVDLGNGVIDDQVNRVLWRKCIRGRGTAGLNYTDCTTVSGPNRTSDWATALAHCNGLNFGDGRVWRLPSVKELFSLVDLQRGINPPYIQSTLFPDTDIGRYWTSTSSFANGNSPASNSSGSNDPKQYIQDLGTNNAQYFTIPMNTRYRSMAYIVDFRTGGIVEKRKSDSDGYVRCVSGPY</sequence>
<dbReference type="EMBL" id="NPEF01000256">
    <property type="protein sequence ID" value="PJZ91550.1"/>
    <property type="molecule type" value="Genomic_DNA"/>
</dbReference>